<feature type="compositionally biased region" description="Polar residues" evidence="1">
    <location>
        <begin position="44"/>
        <end position="65"/>
    </location>
</feature>
<comment type="caution">
    <text evidence="2">The sequence shown here is derived from an EMBL/GenBank/DDBJ whole genome shotgun (WGS) entry which is preliminary data.</text>
</comment>
<proteinExistence type="predicted"/>
<protein>
    <submittedName>
        <fullName evidence="2">Uncharacterized protein</fullName>
    </submittedName>
</protein>
<feature type="compositionally biased region" description="Basic and acidic residues" evidence="1">
    <location>
        <begin position="95"/>
        <end position="105"/>
    </location>
</feature>
<name>A0AAD8ZK15_9TELE</name>
<feature type="region of interest" description="Disordered" evidence="1">
    <location>
        <begin position="1"/>
        <end position="108"/>
    </location>
</feature>
<dbReference type="AlphaFoldDB" id="A0AAD8ZK15"/>
<evidence type="ECO:0000313" key="3">
    <source>
        <dbReference type="Proteomes" id="UP001239994"/>
    </source>
</evidence>
<dbReference type="Proteomes" id="UP001239994">
    <property type="component" value="Unassembled WGS sequence"/>
</dbReference>
<reference evidence="2" key="1">
    <citation type="submission" date="2023-03" db="EMBL/GenBank/DDBJ databases">
        <title>Electrophorus voltai genome.</title>
        <authorList>
            <person name="Bian C."/>
        </authorList>
    </citation>
    <scope>NUCLEOTIDE SEQUENCE</scope>
    <source>
        <strain evidence="2">CB-2022</strain>
        <tissue evidence="2">Muscle</tissue>
    </source>
</reference>
<organism evidence="2 3">
    <name type="scientific">Electrophorus voltai</name>
    <dbReference type="NCBI Taxonomy" id="2609070"/>
    <lineage>
        <taxon>Eukaryota</taxon>
        <taxon>Metazoa</taxon>
        <taxon>Chordata</taxon>
        <taxon>Craniata</taxon>
        <taxon>Vertebrata</taxon>
        <taxon>Euteleostomi</taxon>
        <taxon>Actinopterygii</taxon>
        <taxon>Neopterygii</taxon>
        <taxon>Teleostei</taxon>
        <taxon>Ostariophysi</taxon>
        <taxon>Gymnotiformes</taxon>
        <taxon>Gymnotoidei</taxon>
        <taxon>Gymnotidae</taxon>
        <taxon>Electrophorus</taxon>
    </lineage>
</organism>
<gene>
    <name evidence="2" type="ORF">P4O66_007703</name>
</gene>
<sequence>MGTKPEAGTETHPANRMQQDVEAPQEQRRTQKNRCSAHCMRASSDANQNHETWYQSSCPQSSDNGQAWKGSLKPEKQVDQQKTSSMSKEVQCSTGEERHGEHPAPDRGWTGWCWQPPSWSEALAVVPCVVFSWSTTVAVQR</sequence>
<accession>A0AAD8ZK15</accession>
<evidence type="ECO:0000313" key="2">
    <source>
        <dbReference type="EMBL" id="KAK1799478.1"/>
    </source>
</evidence>
<feature type="compositionally biased region" description="Polar residues" evidence="1">
    <location>
        <begin position="80"/>
        <end position="94"/>
    </location>
</feature>
<evidence type="ECO:0000256" key="1">
    <source>
        <dbReference type="SAM" id="MobiDB-lite"/>
    </source>
</evidence>
<keyword evidence="3" id="KW-1185">Reference proteome</keyword>
<dbReference type="EMBL" id="JAROKS010000012">
    <property type="protein sequence ID" value="KAK1799478.1"/>
    <property type="molecule type" value="Genomic_DNA"/>
</dbReference>